<dbReference type="AlphaFoldDB" id="A0A6L9MYC3"/>
<keyword evidence="1" id="KW-0472">Membrane</keyword>
<name>A0A6L9MYC3_9ALTE</name>
<feature type="transmembrane region" description="Helical" evidence="1">
    <location>
        <begin position="17"/>
        <end position="38"/>
    </location>
</feature>
<gene>
    <name evidence="2" type="ORF">GTW09_14065</name>
</gene>
<organism evidence="2 3">
    <name type="scientific">Alteromonas hispanica</name>
    <dbReference type="NCBI Taxonomy" id="315421"/>
    <lineage>
        <taxon>Bacteria</taxon>
        <taxon>Pseudomonadati</taxon>
        <taxon>Pseudomonadota</taxon>
        <taxon>Gammaproteobacteria</taxon>
        <taxon>Alteromonadales</taxon>
        <taxon>Alteromonadaceae</taxon>
        <taxon>Alteromonas/Salinimonas group</taxon>
        <taxon>Alteromonas</taxon>
    </lineage>
</organism>
<proteinExistence type="predicted"/>
<dbReference type="EMBL" id="JAAAWP010000009">
    <property type="protein sequence ID" value="NDW22650.1"/>
    <property type="molecule type" value="Genomic_DNA"/>
</dbReference>
<keyword evidence="3" id="KW-1185">Reference proteome</keyword>
<feature type="transmembrane region" description="Helical" evidence="1">
    <location>
        <begin position="111"/>
        <end position="133"/>
    </location>
</feature>
<evidence type="ECO:0000313" key="2">
    <source>
        <dbReference type="EMBL" id="NDW22650.1"/>
    </source>
</evidence>
<accession>A0A6L9MYC3</accession>
<dbReference type="Pfam" id="PF11158">
    <property type="entry name" value="DUF2938"/>
    <property type="match status" value="1"/>
</dbReference>
<evidence type="ECO:0000313" key="3">
    <source>
        <dbReference type="Proteomes" id="UP000478837"/>
    </source>
</evidence>
<reference evidence="2 3" key="1">
    <citation type="submission" date="2020-01" db="EMBL/GenBank/DDBJ databases">
        <title>Genomes of bacteria type strains.</title>
        <authorList>
            <person name="Chen J."/>
            <person name="Zhu S."/>
            <person name="Yang J."/>
        </authorList>
    </citation>
    <scope>NUCLEOTIDE SEQUENCE [LARGE SCALE GENOMIC DNA]</scope>
    <source>
        <strain evidence="2 3">LMG 22958</strain>
    </source>
</reference>
<keyword evidence="1" id="KW-0812">Transmembrane</keyword>
<comment type="caution">
    <text evidence="2">The sequence shown here is derived from an EMBL/GenBank/DDBJ whole genome shotgun (WGS) entry which is preliminary data.</text>
</comment>
<protein>
    <submittedName>
        <fullName evidence="2">DUF2938 family protein</fullName>
    </submittedName>
</protein>
<keyword evidence="1" id="KW-1133">Transmembrane helix</keyword>
<feature type="transmembrane region" description="Helical" evidence="1">
    <location>
        <begin position="153"/>
        <end position="170"/>
    </location>
</feature>
<feature type="transmembrane region" description="Helical" evidence="1">
    <location>
        <begin position="85"/>
        <end position="104"/>
    </location>
</feature>
<dbReference type="Proteomes" id="UP000478837">
    <property type="component" value="Unassembled WGS sequence"/>
</dbReference>
<dbReference type="InterPro" id="IPR021329">
    <property type="entry name" value="DUF2938"/>
</dbReference>
<dbReference type="RefSeq" id="WP_163112401.1">
    <property type="nucleotide sequence ID" value="NZ_JAAAWP010000009.1"/>
</dbReference>
<evidence type="ECO:0000256" key="1">
    <source>
        <dbReference type="SAM" id="Phobius"/>
    </source>
</evidence>
<sequence>MTSVLESKETKKCSVRFFIAAVVLGVFATAFLDIVNYLQHLVFDKPLTRYEFIGRWVIYMTDGIFSHASIKAAAPRVGELALGWLGHYGIGVSFSALMLAFTGLKWMQAPSFLSAFIVGFATCSIPFFVMYPGMGYGIAGLLTPNPGMLQTKVLLSHFVFSVGLYLAGWFNNKWCQERWFSTKGEA</sequence>